<evidence type="ECO:0000313" key="2">
    <source>
        <dbReference type="EMBL" id="OXS74537.1"/>
    </source>
</evidence>
<dbReference type="GO" id="GO:0042802">
    <property type="term" value="F:identical protein binding"/>
    <property type="evidence" value="ECO:0007669"/>
    <property type="project" value="TreeGrafter"/>
</dbReference>
<evidence type="ECO:0000313" key="3">
    <source>
        <dbReference type="EMBL" id="SIR54400.1"/>
    </source>
</evidence>
<reference evidence="2" key="3">
    <citation type="submission" date="2017-03" db="EMBL/GenBank/DDBJ databases">
        <authorList>
            <person name="Dastager S.G."/>
            <person name="Neurgaonkar P.S."/>
            <person name="Dharne M.S."/>
        </authorList>
    </citation>
    <scope>NUCLEOTIDE SEQUENCE</scope>
    <source>
        <strain evidence="2">DSM 25145</strain>
    </source>
</reference>
<protein>
    <submittedName>
        <fullName evidence="2">GHKL domain-containing protein</fullName>
    </submittedName>
    <submittedName>
        <fullName evidence="3">Two-component system, LytT family, sensor histidine kinase NatK</fullName>
    </submittedName>
</protein>
<keyword evidence="3" id="KW-0418">Kinase</keyword>
<accession>A0A1N7BSW1</accession>
<dbReference type="PANTHER" id="PTHR40448:SF1">
    <property type="entry name" value="TWO-COMPONENT SENSOR HISTIDINE KINASE"/>
    <property type="match status" value="1"/>
</dbReference>
<organism evidence="3 4">
    <name type="scientific">Domibacillus enclensis</name>
    <dbReference type="NCBI Taxonomy" id="1017273"/>
    <lineage>
        <taxon>Bacteria</taxon>
        <taxon>Bacillati</taxon>
        <taxon>Bacillota</taxon>
        <taxon>Bacilli</taxon>
        <taxon>Bacillales</taxon>
        <taxon>Bacillaceae</taxon>
        <taxon>Domibacillus</taxon>
    </lineage>
</organism>
<dbReference type="CDD" id="cd16935">
    <property type="entry name" value="HATPase_AgrC-ComD-like"/>
    <property type="match status" value="1"/>
</dbReference>
<feature type="domain" description="Sensor histidine kinase NatK-like C-terminal" evidence="1">
    <location>
        <begin position="134"/>
        <end position="242"/>
    </location>
</feature>
<dbReference type="Proteomes" id="UP000215545">
    <property type="component" value="Unassembled WGS sequence"/>
</dbReference>
<dbReference type="Gene3D" id="1.10.287.130">
    <property type="match status" value="1"/>
</dbReference>
<name>A0A1N7BSW1_9BACI</name>
<gene>
    <name evidence="2" type="ORF">B1B05_16735</name>
    <name evidence="3" type="ORF">SAMN05443094_11057</name>
</gene>
<dbReference type="Pfam" id="PF14501">
    <property type="entry name" value="HATPase_c_5"/>
    <property type="match status" value="1"/>
</dbReference>
<dbReference type="RefSeq" id="WP_052698401.1">
    <property type="nucleotide sequence ID" value="NZ_FTLX01000010.1"/>
</dbReference>
<dbReference type="STRING" id="1017273.SAMN05443094_11057"/>
<dbReference type="AlphaFoldDB" id="A0A1N7BSW1"/>
<dbReference type="GO" id="GO:0016301">
    <property type="term" value="F:kinase activity"/>
    <property type="evidence" value="ECO:0007669"/>
    <property type="project" value="UniProtKB-KW"/>
</dbReference>
<reference evidence="5" key="2">
    <citation type="submission" date="2017-03" db="EMBL/GenBank/DDBJ databases">
        <title>Bacillus sp. V-88(T) DSM27956, whole genome shotgun sequencing project.</title>
        <authorList>
            <person name="Dastager S.G."/>
            <person name="Neurgaonkar P.S."/>
            <person name="Dharne M.S."/>
        </authorList>
    </citation>
    <scope>NUCLEOTIDE SEQUENCE [LARGE SCALE GENOMIC DNA]</scope>
    <source>
        <strain evidence="5">DSM 25145</strain>
    </source>
</reference>
<dbReference type="InterPro" id="IPR032834">
    <property type="entry name" value="NatK-like_C"/>
</dbReference>
<dbReference type="OrthoDB" id="1634477at2"/>
<dbReference type="PANTHER" id="PTHR40448">
    <property type="entry name" value="TWO-COMPONENT SENSOR HISTIDINE KINASE"/>
    <property type="match status" value="1"/>
</dbReference>
<dbReference type="Gene3D" id="3.30.565.10">
    <property type="entry name" value="Histidine kinase-like ATPase, C-terminal domain"/>
    <property type="match status" value="1"/>
</dbReference>
<dbReference type="EMBL" id="MWSK01000010">
    <property type="protein sequence ID" value="OXS74537.1"/>
    <property type="molecule type" value="Genomic_DNA"/>
</dbReference>
<evidence type="ECO:0000313" key="5">
    <source>
        <dbReference type="Proteomes" id="UP000215545"/>
    </source>
</evidence>
<keyword evidence="5" id="KW-1185">Reference proteome</keyword>
<sequence>MIGLLLLFLAATMAFAFFIYRKAARCEKELSQLRKERIQMNEAFLQVRSERHDFLKHIAAIQFMLETQKSAEAAAYTDTLIDGYKETNVSIQGEKGAVAGILHHMFCRAKNSHIDITYDLAIPLSSLPIPETHLVVLIGNILENSIEACEAWKEEKQTQKQPLITLQLSKRSGLYLLTCTNSSPALPRRITDRLFKKEGVTTKGRKYKGTGTFIIMRCVKKYDGFLDFVHKDELFSLKIKVPDIVTDDVVKK</sequence>
<dbReference type="SUPFAM" id="SSF55874">
    <property type="entry name" value="ATPase domain of HSP90 chaperone/DNA topoisomerase II/histidine kinase"/>
    <property type="match status" value="1"/>
</dbReference>
<reference evidence="3 4" key="1">
    <citation type="submission" date="2017-01" db="EMBL/GenBank/DDBJ databases">
        <authorList>
            <person name="Mah S.A."/>
            <person name="Swanson W.J."/>
            <person name="Moy G.W."/>
            <person name="Vacquier V.D."/>
        </authorList>
    </citation>
    <scope>NUCLEOTIDE SEQUENCE [LARGE SCALE GENOMIC DNA]</scope>
    <source>
        <strain evidence="3 4">NIO-1016</strain>
    </source>
</reference>
<evidence type="ECO:0000259" key="1">
    <source>
        <dbReference type="Pfam" id="PF14501"/>
    </source>
</evidence>
<dbReference type="Proteomes" id="UP000186385">
    <property type="component" value="Unassembled WGS sequence"/>
</dbReference>
<dbReference type="EMBL" id="FTLX01000010">
    <property type="protein sequence ID" value="SIR54400.1"/>
    <property type="molecule type" value="Genomic_DNA"/>
</dbReference>
<dbReference type="InterPro" id="IPR036890">
    <property type="entry name" value="HATPase_C_sf"/>
</dbReference>
<proteinExistence type="predicted"/>
<evidence type="ECO:0000313" key="4">
    <source>
        <dbReference type="Proteomes" id="UP000186385"/>
    </source>
</evidence>
<keyword evidence="3" id="KW-0808">Transferase</keyword>